<keyword evidence="4" id="KW-1185">Reference proteome</keyword>
<dbReference type="OrthoDB" id="5573619at2"/>
<dbReference type="Proteomes" id="UP000077857">
    <property type="component" value="Unassembled WGS sequence"/>
</dbReference>
<dbReference type="KEGG" id="mko:MKLM6_1756"/>
<dbReference type="RefSeq" id="WP_064021292.1">
    <property type="nucleotide sequence ID" value="NZ_CP023669.1"/>
</dbReference>
<sequence length="105" mass="12210">MNTFTKFGLLAVTTLCQTAWADVDMPRVDRRQEIQEQRIEQGIESGELTRREANRLERQQMRIERQENAAQADGVVTPAERARLNHQQNKASRNIARKKHNLRGQ</sequence>
<comment type="caution">
    <text evidence="2">The sequence shown here is derived from an EMBL/GenBank/DDBJ whole genome shotgun (WGS) entry which is preliminary data.</text>
</comment>
<gene>
    <name evidence="3" type="ORF">A1356_12785</name>
    <name evidence="2" type="ORF">A1507_14820</name>
</gene>
<dbReference type="Proteomes" id="UP000077734">
    <property type="component" value="Unassembled WGS sequence"/>
</dbReference>
<reference evidence="3 4" key="1">
    <citation type="submission" date="2016-03" db="EMBL/GenBank/DDBJ databases">
        <authorList>
            <person name="Heylen K."/>
            <person name="De Vos P."/>
            <person name="Vekeman B."/>
        </authorList>
    </citation>
    <scope>NUCLEOTIDE SEQUENCE [LARGE SCALE GENOMIC DNA]</scope>
    <source>
        <strain evidence="3 4">R-49807</strain>
    </source>
</reference>
<protein>
    <submittedName>
        <fullName evidence="2">Uncharacterized protein</fullName>
    </submittedName>
</protein>
<accession>A0A177P904</accession>
<evidence type="ECO:0000313" key="3">
    <source>
        <dbReference type="EMBL" id="OAI25923.1"/>
    </source>
</evidence>
<feature type="region of interest" description="Disordered" evidence="1">
    <location>
        <begin position="82"/>
        <end position="105"/>
    </location>
</feature>
<feature type="compositionally biased region" description="Basic residues" evidence="1">
    <location>
        <begin position="95"/>
        <end position="105"/>
    </location>
</feature>
<reference evidence="2 5" key="2">
    <citation type="submission" date="2016-03" db="EMBL/GenBank/DDBJ databases">
        <authorList>
            <person name="Ploux O."/>
        </authorList>
    </citation>
    <scope>NUCLEOTIDE SEQUENCE [LARGE SCALE GENOMIC DNA]</scope>
    <source>
        <strain evidence="2 5">R-45378</strain>
    </source>
</reference>
<evidence type="ECO:0000256" key="1">
    <source>
        <dbReference type="SAM" id="MobiDB-lite"/>
    </source>
</evidence>
<evidence type="ECO:0000313" key="5">
    <source>
        <dbReference type="Proteomes" id="UP000077857"/>
    </source>
</evidence>
<dbReference type="AlphaFoldDB" id="A0A177P904"/>
<organism evidence="2 5">
    <name type="scientific">Methylomonas koyamae</name>
    <dbReference type="NCBI Taxonomy" id="702114"/>
    <lineage>
        <taxon>Bacteria</taxon>
        <taxon>Pseudomonadati</taxon>
        <taxon>Pseudomonadota</taxon>
        <taxon>Gammaproteobacteria</taxon>
        <taxon>Methylococcales</taxon>
        <taxon>Methylococcaceae</taxon>
        <taxon>Methylomonas</taxon>
    </lineage>
</organism>
<dbReference type="EMBL" id="LUUJ01000085">
    <property type="protein sequence ID" value="OAI15002.1"/>
    <property type="molecule type" value="Genomic_DNA"/>
</dbReference>
<name>A0A177P904_9GAMM</name>
<evidence type="ECO:0000313" key="4">
    <source>
        <dbReference type="Proteomes" id="UP000077734"/>
    </source>
</evidence>
<dbReference type="EMBL" id="LUUL01000077">
    <property type="protein sequence ID" value="OAI25923.1"/>
    <property type="molecule type" value="Genomic_DNA"/>
</dbReference>
<proteinExistence type="predicted"/>
<evidence type="ECO:0000313" key="2">
    <source>
        <dbReference type="EMBL" id="OAI15002.1"/>
    </source>
</evidence>